<evidence type="ECO:0000256" key="1">
    <source>
        <dbReference type="SAM" id="MobiDB-lite"/>
    </source>
</evidence>
<reference evidence="2 3" key="1">
    <citation type="submission" date="2020-04" db="EMBL/GenBank/DDBJ databases">
        <authorList>
            <person name="Hitch T.C.A."/>
            <person name="Wylensek D."/>
            <person name="Clavel T."/>
        </authorList>
    </citation>
    <scope>NUCLEOTIDE SEQUENCE [LARGE SCALE GENOMIC DNA]</scope>
    <source>
        <strain evidence="2 3">PG-130-P53-12</strain>
    </source>
</reference>
<dbReference type="EMBL" id="JABAFA010000067">
    <property type="protein sequence ID" value="NMD99852.1"/>
    <property type="molecule type" value="Genomic_DNA"/>
</dbReference>
<gene>
    <name evidence="2" type="ORF">HF878_10375</name>
</gene>
<comment type="caution">
    <text evidence="2">The sequence shown here is derived from an EMBL/GenBank/DDBJ whole genome shotgun (WGS) entry which is preliminary data.</text>
</comment>
<accession>A0A848BBT4</accession>
<evidence type="ECO:0000313" key="3">
    <source>
        <dbReference type="Proteomes" id="UP000543804"/>
    </source>
</evidence>
<keyword evidence="3" id="KW-1185">Reference proteome</keyword>
<feature type="region of interest" description="Disordered" evidence="1">
    <location>
        <begin position="1"/>
        <end position="51"/>
    </location>
</feature>
<sequence length="51" mass="5321">MTNSRAKGKAGELRQMRSESGTGQPESGTESGLAGTESGTGLILGRNRREI</sequence>
<protein>
    <submittedName>
        <fullName evidence="2">Uncharacterized protein</fullName>
    </submittedName>
</protein>
<dbReference type="AlphaFoldDB" id="A0A848BBT4"/>
<organism evidence="2 3">
    <name type="scientific">Selenomonas bovis</name>
    <dbReference type="NCBI Taxonomy" id="416586"/>
    <lineage>
        <taxon>Bacteria</taxon>
        <taxon>Bacillati</taxon>
        <taxon>Bacillota</taxon>
        <taxon>Negativicutes</taxon>
        <taxon>Selenomonadales</taxon>
        <taxon>Selenomonadaceae</taxon>
        <taxon>Selenomonas</taxon>
    </lineage>
</organism>
<dbReference type="Proteomes" id="UP000543804">
    <property type="component" value="Unassembled WGS sequence"/>
</dbReference>
<name>A0A848BBT4_9FIRM</name>
<evidence type="ECO:0000313" key="2">
    <source>
        <dbReference type="EMBL" id="NMD99852.1"/>
    </source>
</evidence>
<proteinExistence type="predicted"/>
<feature type="compositionally biased region" description="Polar residues" evidence="1">
    <location>
        <begin position="18"/>
        <end position="30"/>
    </location>
</feature>